<feature type="domain" description="C2H2-type" evidence="14">
    <location>
        <begin position="332"/>
        <end position="359"/>
    </location>
</feature>
<feature type="compositionally biased region" description="Low complexity" evidence="13">
    <location>
        <begin position="775"/>
        <end position="801"/>
    </location>
</feature>
<dbReference type="Proteomes" id="UP001501940">
    <property type="component" value="Chromosome 13"/>
</dbReference>
<dbReference type="FunFam" id="3.30.160.60:FF:002804">
    <property type="entry name" value="RE1-silencing transcription factor"/>
    <property type="match status" value="1"/>
</dbReference>
<dbReference type="GO" id="GO:0021610">
    <property type="term" value="P:facial nerve morphogenesis"/>
    <property type="evidence" value="ECO:0007669"/>
    <property type="project" value="Ensembl"/>
</dbReference>
<dbReference type="FunFam" id="3.30.160.60:FF:000952">
    <property type="entry name" value="RE1-silencing transcription factor B"/>
    <property type="match status" value="1"/>
</dbReference>
<dbReference type="GO" id="GO:0005634">
    <property type="term" value="C:nucleus"/>
    <property type="evidence" value="ECO:0007669"/>
    <property type="project" value="UniProtKB-SubCell"/>
</dbReference>
<feature type="compositionally biased region" description="Acidic residues" evidence="13">
    <location>
        <begin position="479"/>
        <end position="494"/>
    </location>
</feature>
<evidence type="ECO:0000259" key="14">
    <source>
        <dbReference type="PROSITE" id="PS50157"/>
    </source>
</evidence>
<feature type="compositionally biased region" description="Polar residues" evidence="13">
    <location>
        <begin position="552"/>
        <end position="573"/>
    </location>
</feature>
<keyword evidence="11" id="KW-0539">Nucleus</keyword>
<dbReference type="GO" id="GO:0007626">
    <property type="term" value="P:locomotory behavior"/>
    <property type="evidence" value="ECO:0007669"/>
    <property type="project" value="Ensembl"/>
</dbReference>
<evidence type="ECO:0000256" key="10">
    <source>
        <dbReference type="ARBA" id="ARBA00023163"/>
    </source>
</evidence>
<evidence type="ECO:0000256" key="1">
    <source>
        <dbReference type="ARBA" id="ARBA00004123"/>
    </source>
</evidence>
<evidence type="ECO:0000256" key="5">
    <source>
        <dbReference type="ARBA" id="ARBA00022723"/>
    </source>
</evidence>
<name>A0A3Q1CSU6_AMPOC</name>
<comment type="subcellular location">
    <subcellularLocation>
        <location evidence="2">Cytoplasm</location>
    </subcellularLocation>
    <subcellularLocation>
        <location evidence="1">Nucleus</location>
    </subcellularLocation>
</comment>
<feature type="compositionally biased region" description="Low complexity" evidence="13">
    <location>
        <begin position="866"/>
        <end position="880"/>
    </location>
</feature>
<feature type="domain" description="C2H2-type" evidence="14">
    <location>
        <begin position="360"/>
        <end position="388"/>
    </location>
</feature>
<evidence type="ECO:0000256" key="9">
    <source>
        <dbReference type="ARBA" id="ARBA00023015"/>
    </source>
</evidence>
<dbReference type="InterPro" id="IPR050688">
    <property type="entry name" value="Zinc_finger/UBP_domain"/>
</dbReference>
<feature type="domain" description="C2H2-type" evidence="14">
    <location>
        <begin position="304"/>
        <end position="331"/>
    </location>
</feature>
<evidence type="ECO:0000313" key="15">
    <source>
        <dbReference type="Ensembl" id="ENSAOCP00000030245.2"/>
    </source>
</evidence>
<dbReference type="PANTHER" id="PTHR24403">
    <property type="entry name" value="ZINC FINGER PROTEIN"/>
    <property type="match status" value="1"/>
</dbReference>
<feature type="compositionally biased region" description="Basic and acidic residues" evidence="13">
    <location>
        <begin position="207"/>
        <end position="216"/>
    </location>
</feature>
<dbReference type="GO" id="GO:0045879">
    <property type="term" value="P:negative regulation of smoothened signaling pathway"/>
    <property type="evidence" value="ECO:0007669"/>
    <property type="project" value="Ensembl"/>
</dbReference>
<feature type="domain" description="C2H2-type" evidence="14">
    <location>
        <begin position="244"/>
        <end position="271"/>
    </location>
</feature>
<feature type="region of interest" description="Disordered" evidence="13">
    <location>
        <begin position="456"/>
        <end position="907"/>
    </location>
</feature>
<dbReference type="SUPFAM" id="SSF57667">
    <property type="entry name" value="beta-beta-alpha zinc fingers"/>
    <property type="match status" value="3"/>
</dbReference>
<evidence type="ECO:0000256" key="11">
    <source>
        <dbReference type="ARBA" id="ARBA00023242"/>
    </source>
</evidence>
<dbReference type="GO" id="GO:0045944">
    <property type="term" value="P:positive regulation of transcription by RNA polymerase II"/>
    <property type="evidence" value="ECO:0007669"/>
    <property type="project" value="TreeGrafter"/>
</dbReference>
<dbReference type="PROSITE" id="PS00028">
    <property type="entry name" value="ZINC_FINGER_C2H2_1"/>
    <property type="match status" value="1"/>
</dbReference>
<protein>
    <recommendedName>
        <fullName evidence="14">C2H2-type domain-containing protein</fullName>
    </recommendedName>
</protein>
<dbReference type="Gene3D" id="3.30.160.60">
    <property type="entry name" value="Classic Zinc Finger"/>
    <property type="match status" value="5"/>
</dbReference>
<reference evidence="15" key="3">
    <citation type="submission" date="2025-09" db="UniProtKB">
        <authorList>
            <consortium name="Ensembl"/>
        </authorList>
    </citation>
    <scope>IDENTIFICATION</scope>
</reference>
<dbReference type="Pfam" id="PF13909">
    <property type="entry name" value="zf-H2C2_5"/>
    <property type="match status" value="1"/>
</dbReference>
<evidence type="ECO:0000256" key="2">
    <source>
        <dbReference type="ARBA" id="ARBA00004496"/>
    </source>
</evidence>
<dbReference type="FunFam" id="3.30.160.60:FF:000395">
    <property type="entry name" value="zinc finger protein 513"/>
    <property type="match status" value="1"/>
</dbReference>
<gene>
    <name evidence="15" type="primary">REST</name>
</gene>
<feature type="compositionally biased region" description="Basic and acidic residues" evidence="13">
    <location>
        <begin position="598"/>
        <end position="640"/>
    </location>
</feature>
<feature type="compositionally biased region" description="Low complexity" evidence="13">
    <location>
        <begin position="894"/>
        <end position="907"/>
    </location>
</feature>
<keyword evidence="8" id="KW-0862">Zinc</keyword>
<dbReference type="GO" id="GO:0042551">
    <property type="term" value="P:neuron maturation"/>
    <property type="evidence" value="ECO:0007669"/>
    <property type="project" value="Ensembl"/>
</dbReference>
<evidence type="ECO:0000256" key="8">
    <source>
        <dbReference type="ARBA" id="ARBA00022833"/>
    </source>
</evidence>
<dbReference type="Ensembl" id="ENSAOCT00000025083.2">
    <property type="protein sequence ID" value="ENSAOCP00000030245.2"/>
    <property type="gene ID" value="ENSAOCG00000021084.2"/>
</dbReference>
<feature type="compositionally biased region" description="Basic and acidic residues" evidence="13">
    <location>
        <begin position="122"/>
        <end position="131"/>
    </location>
</feature>
<sequence>MAAQTVFSVEMFPVGVSMMEDGQSLSDMPRNTLPAPQLVMLANVAAVTAAESGGGEGSAADEKEMMELKTVGCSYSDSEDESIIRYSYDNQNQREVCIIEYPESPGLTAEGVVVGNSAEGNGGDKAEDLSRRPQPHPPAAATTGSAKPPQQGAKHKEPPSATESAKKKKPFHCKPCHFQAQNEQEFVEHLGTHSISKMLVVNRVEGRSKTKAKEAEPPVSQAPAGGGADSSGETTTAGDIKGLIRCERCGYNTNRYDHYIAHLKHHSKEGEDHRVFKCTLCPYTTVSQYHWRKHLRNHFPSKLHTCSQCSYFSDRKSNYIQHIRTHTGVRPFQCLYCDYSSSQKTHLTRHMRTHSGERPFKCESCTYLAANQHEVTRHARQVHNGPKPLSCPYCEYKTADRSNFKKHVELHLNPRQFLCPLCKYAASKKCNLQYHIKSRHSGCNVAVDVSKVKLRVKKPGPDEENTDSKANKFDNSSSIEEDFDMEDKDEDEDSSPINLSIRKIGRSSVSQPVQSETPDKAQKKLNITSEKSSKVKDKVEPEKKIATRQKRVNGSQAVNTSVKETQTEVTTAIDTDIKVKRRVKKPPADKIVVQDQAEPQKHQIEPEKLDKQRSDEARSVRLKVDKEDQKSNSSGRENKSLSKPRKSASKKSEKTPEHVDEAGQKPDSAARTQKEKLAKDKAVKRKAVEALDLSSKSSSETPSKTRRLKALKSASEDITKTNESSPTTHKSAGATTGKQKKTRSSNKKATSLQQTTKERSASDIRLSSEAPEASAQLDDLTPATTTDPTETTTFTDQTTLAEPEKSLDVSPSSSSSEDTPSPAEDRPVPTFVKPTSPPSLVLPGQRSKAADPEDDEGIHSSHEGGSDISDSASEGSDDSGLNGNSAVSGKMANDPETPTDEIPTPTELKSHMCIFCDRTFPLEGEYRRHLNRHLVNVYYMDAKAQK</sequence>
<dbReference type="GO" id="GO:0014043">
    <property type="term" value="P:negative regulation of neuron maturation"/>
    <property type="evidence" value="ECO:0007669"/>
    <property type="project" value="Ensembl"/>
</dbReference>
<dbReference type="GeneTree" id="ENSGT00940000155341"/>
<proteinExistence type="predicted"/>
<feature type="compositionally biased region" description="Polar residues" evidence="13">
    <location>
        <begin position="507"/>
        <end position="516"/>
    </location>
</feature>
<evidence type="ECO:0000256" key="4">
    <source>
        <dbReference type="ARBA" id="ARBA00022491"/>
    </source>
</evidence>
<dbReference type="GO" id="GO:0021785">
    <property type="term" value="P:branchiomotor neuron axon guidance"/>
    <property type="evidence" value="ECO:0007669"/>
    <property type="project" value="Ensembl"/>
</dbReference>
<evidence type="ECO:0000256" key="7">
    <source>
        <dbReference type="ARBA" id="ARBA00022771"/>
    </source>
</evidence>
<keyword evidence="16" id="KW-1185">Reference proteome</keyword>
<accession>A0A3Q1CSU6</accession>
<feature type="region of interest" description="Disordered" evidence="13">
    <location>
        <begin position="113"/>
        <end position="168"/>
    </location>
</feature>
<evidence type="ECO:0000256" key="13">
    <source>
        <dbReference type="SAM" id="MobiDB-lite"/>
    </source>
</evidence>
<feature type="compositionally biased region" description="Polar residues" evidence="13">
    <location>
        <begin position="721"/>
        <end position="737"/>
    </location>
</feature>
<reference evidence="15 16" key="1">
    <citation type="submission" date="2022-01" db="EMBL/GenBank/DDBJ databases">
        <title>A chromosome-scale genome assembly of the false clownfish, Amphiprion ocellaris.</title>
        <authorList>
            <person name="Ryu T."/>
        </authorList>
    </citation>
    <scope>NUCLEOTIDE SEQUENCE [LARGE SCALE GENOMIC DNA]</scope>
</reference>
<dbReference type="PROSITE" id="PS50157">
    <property type="entry name" value="ZINC_FINGER_C2H2_2"/>
    <property type="match status" value="5"/>
</dbReference>
<evidence type="ECO:0000256" key="6">
    <source>
        <dbReference type="ARBA" id="ARBA00022737"/>
    </source>
</evidence>
<dbReference type="GO" id="GO:0010629">
    <property type="term" value="P:negative regulation of gene expression"/>
    <property type="evidence" value="ECO:0007669"/>
    <property type="project" value="Ensembl"/>
</dbReference>
<keyword evidence="3" id="KW-0963">Cytoplasm</keyword>
<dbReference type="FunFam" id="3.30.160.60:FF:000805">
    <property type="entry name" value="RE1-silencing transcription factor B"/>
    <property type="match status" value="1"/>
</dbReference>
<feature type="compositionally biased region" description="Basic and acidic residues" evidence="13">
    <location>
        <begin position="672"/>
        <end position="689"/>
    </location>
</feature>
<evidence type="ECO:0000313" key="16">
    <source>
        <dbReference type="Proteomes" id="UP001501940"/>
    </source>
</evidence>
<dbReference type="InterPro" id="IPR057281">
    <property type="entry name" value="Zfn-C2H2_REST"/>
</dbReference>
<dbReference type="OMA" id="HKSNGAI"/>
<keyword evidence="6" id="KW-0677">Repeat</keyword>
<dbReference type="Pfam" id="PF24540">
    <property type="entry name" value="zf-C2H2_REST"/>
    <property type="match status" value="1"/>
</dbReference>
<dbReference type="FunFam" id="3.30.160.60:FF:000662">
    <property type="entry name" value="RE1-silencing transcription factor A"/>
    <property type="match status" value="1"/>
</dbReference>
<dbReference type="AlphaFoldDB" id="A0A3Q1CSU6"/>
<feature type="compositionally biased region" description="Basic and acidic residues" evidence="13">
    <location>
        <begin position="531"/>
        <end position="545"/>
    </location>
</feature>
<reference evidence="15" key="2">
    <citation type="submission" date="2025-08" db="UniProtKB">
        <authorList>
            <consortium name="Ensembl"/>
        </authorList>
    </citation>
    <scope>IDENTIFICATION</scope>
</reference>
<feature type="region of interest" description="Disordered" evidence="13">
    <location>
        <begin position="207"/>
        <end position="236"/>
    </location>
</feature>
<keyword evidence="10" id="KW-0804">Transcription</keyword>
<dbReference type="GO" id="GO:0097475">
    <property type="term" value="P:motor neuron migration"/>
    <property type="evidence" value="ECO:0007669"/>
    <property type="project" value="Ensembl"/>
</dbReference>
<evidence type="ECO:0000256" key="3">
    <source>
        <dbReference type="ARBA" id="ARBA00022490"/>
    </source>
</evidence>
<keyword evidence="4" id="KW-0678">Repressor</keyword>
<keyword evidence="7 12" id="KW-0863">Zinc-finger</keyword>
<evidence type="ECO:0000256" key="12">
    <source>
        <dbReference type="PROSITE-ProRule" id="PRU00042"/>
    </source>
</evidence>
<dbReference type="GO" id="GO:0060831">
    <property type="term" value="P:smoothened signaling pathway involved in dorsal/ventral neural tube patterning"/>
    <property type="evidence" value="ECO:0007669"/>
    <property type="project" value="Ensembl"/>
</dbReference>
<dbReference type="RefSeq" id="XP_023129722.2">
    <property type="nucleotide sequence ID" value="XM_023273954.3"/>
</dbReference>
<dbReference type="GO" id="GO:0021754">
    <property type="term" value="P:facial nucleus development"/>
    <property type="evidence" value="ECO:0007669"/>
    <property type="project" value="Ensembl"/>
</dbReference>
<dbReference type="SMART" id="SM00355">
    <property type="entry name" value="ZnF_C2H2"/>
    <property type="match status" value="9"/>
</dbReference>
<dbReference type="GeneID" id="111570938"/>
<dbReference type="InterPro" id="IPR036236">
    <property type="entry name" value="Znf_C2H2_sf"/>
</dbReference>
<keyword evidence="9" id="KW-0805">Transcription regulation</keyword>
<dbReference type="GO" id="GO:0008270">
    <property type="term" value="F:zinc ion binding"/>
    <property type="evidence" value="ECO:0007669"/>
    <property type="project" value="UniProtKB-KW"/>
</dbReference>
<feature type="compositionally biased region" description="Low complexity" evidence="13">
    <location>
        <begin position="808"/>
        <end position="822"/>
    </location>
</feature>
<organism evidence="15 16">
    <name type="scientific">Amphiprion ocellaris</name>
    <name type="common">Clown anemonefish</name>
    <dbReference type="NCBI Taxonomy" id="80972"/>
    <lineage>
        <taxon>Eukaryota</taxon>
        <taxon>Metazoa</taxon>
        <taxon>Chordata</taxon>
        <taxon>Craniata</taxon>
        <taxon>Vertebrata</taxon>
        <taxon>Euteleostomi</taxon>
        <taxon>Actinopterygii</taxon>
        <taxon>Neopterygii</taxon>
        <taxon>Teleostei</taxon>
        <taxon>Neoteleostei</taxon>
        <taxon>Acanthomorphata</taxon>
        <taxon>Ovalentaria</taxon>
        <taxon>Pomacentridae</taxon>
        <taxon>Amphiprion</taxon>
    </lineage>
</organism>
<dbReference type="STRING" id="80972.ENSAOCP00000030245"/>
<keyword evidence="5" id="KW-0479">Metal-binding</keyword>
<dbReference type="InterPro" id="IPR013087">
    <property type="entry name" value="Znf_C2H2_type"/>
</dbReference>
<feature type="domain" description="C2H2-type" evidence="14">
    <location>
        <begin position="417"/>
        <end position="445"/>
    </location>
</feature>
<feature type="compositionally biased region" description="Basic and acidic residues" evidence="13">
    <location>
        <begin position="650"/>
        <end position="664"/>
    </location>
</feature>
<dbReference type="GO" id="GO:0005737">
    <property type="term" value="C:cytoplasm"/>
    <property type="evidence" value="ECO:0007669"/>
    <property type="project" value="UniProtKB-SubCell"/>
</dbReference>
<dbReference type="PANTHER" id="PTHR24403:SF102">
    <property type="entry name" value="RE1-SILENCING TRANSCRIPTION FACTOR"/>
    <property type="match status" value="1"/>
</dbReference>